<organism evidence="2 3">
    <name type="scientific">Dyadobacter subterraneus</name>
    <dbReference type="NCBI Taxonomy" id="2773304"/>
    <lineage>
        <taxon>Bacteria</taxon>
        <taxon>Pseudomonadati</taxon>
        <taxon>Bacteroidota</taxon>
        <taxon>Cytophagia</taxon>
        <taxon>Cytophagales</taxon>
        <taxon>Spirosomataceae</taxon>
        <taxon>Dyadobacter</taxon>
    </lineage>
</organism>
<protein>
    <recommendedName>
        <fullName evidence="4">Lipoprotein</fullName>
    </recommendedName>
</protein>
<sequence length="157" mass="17844">MKLLNFKKLIAPLLFVLILCSFNSCCTNRGCFGADDMNQIYFYGFTPQEVDTIVIKRFDRNSSFKTVLDSVQAFSMPAEAGSSFQIILIDDQDKLHIDFDYKIEIPASGKTFTISDFVIRKERCNTGFLCNDFYNDLNSYKLNGKVTATSGILEIHK</sequence>
<gene>
    <name evidence="2" type="ORF">IEE83_12080</name>
</gene>
<name>A0ABR9WAX9_9BACT</name>
<evidence type="ECO:0000313" key="2">
    <source>
        <dbReference type="EMBL" id="MBE9462623.1"/>
    </source>
</evidence>
<dbReference type="EMBL" id="JACYGY010000001">
    <property type="protein sequence ID" value="MBE9462623.1"/>
    <property type="molecule type" value="Genomic_DNA"/>
</dbReference>
<evidence type="ECO:0008006" key="4">
    <source>
        <dbReference type="Google" id="ProtNLM"/>
    </source>
</evidence>
<accession>A0ABR9WAX9</accession>
<feature type="chain" id="PRO_5047328595" description="Lipoprotein" evidence="1">
    <location>
        <begin position="27"/>
        <end position="157"/>
    </location>
</feature>
<keyword evidence="1" id="KW-0732">Signal</keyword>
<proteinExistence type="predicted"/>
<evidence type="ECO:0000256" key="1">
    <source>
        <dbReference type="SAM" id="SignalP"/>
    </source>
</evidence>
<comment type="caution">
    <text evidence="2">The sequence shown here is derived from an EMBL/GenBank/DDBJ whole genome shotgun (WGS) entry which is preliminary data.</text>
</comment>
<dbReference type="RefSeq" id="WP_194120815.1">
    <property type="nucleotide sequence ID" value="NZ_JACYGY010000001.1"/>
</dbReference>
<keyword evidence="3" id="KW-1185">Reference proteome</keyword>
<reference evidence="3" key="1">
    <citation type="submission" date="2023-07" db="EMBL/GenBank/DDBJ databases">
        <title>Dyadobacter sp. nov 'subterranea' isolated from contaminted grondwater.</title>
        <authorList>
            <person name="Szabo I."/>
            <person name="Al-Omari J."/>
            <person name="Szerdahelyi S.G."/>
            <person name="Rado J."/>
        </authorList>
    </citation>
    <scope>NUCLEOTIDE SEQUENCE [LARGE SCALE GENOMIC DNA]</scope>
    <source>
        <strain evidence="3">UP-52</strain>
    </source>
</reference>
<evidence type="ECO:0000313" key="3">
    <source>
        <dbReference type="Proteomes" id="UP000634134"/>
    </source>
</evidence>
<dbReference type="Proteomes" id="UP000634134">
    <property type="component" value="Unassembled WGS sequence"/>
</dbReference>
<feature type="signal peptide" evidence="1">
    <location>
        <begin position="1"/>
        <end position="26"/>
    </location>
</feature>